<accession>A0A7M1RX74</accession>
<organism evidence="1 2">
    <name type="scientific">uncultured phage cr108_1</name>
    <dbReference type="NCBI Taxonomy" id="2772069"/>
    <lineage>
        <taxon>Viruses</taxon>
        <taxon>Duplodnaviria</taxon>
        <taxon>Heunggongvirae</taxon>
        <taxon>Uroviricota</taxon>
        <taxon>Caudoviricetes</taxon>
        <taxon>Crassvirales</taxon>
        <taxon>Steigviridae</taxon>
        <taxon>Asinivirinae</taxon>
        <taxon>Pipoluvirus</taxon>
        <taxon>Pipoluvirus rarus</taxon>
    </lineage>
</organism>
<dbReference type="KEGG" id="vg:65129450"/>
<keyword evidence="2" id="KW-1185">Reference proteome</keyword>
<dbReference type="EMBL" id="MT774385">
    <property type="protein sequence ID" value="QOR58958.1"/>
    <property type="molecule type" value="Genomic_DNA"/>
</dbReference>
<dbReference type="Proteomes" id="UP000594030">
    <property type="component" value="Segment"/>
</dbReference>
<proteinExistence type="predicted"/>
<evidence type="ECO:0000313" key="1">
    <source>
        <dbReference type="EMBL" id="QOR58958.1"/>
    </source>
</evidence>
<evidence type="ECO:0000313" key="2">
    <source>
        <dbReference type="Proteomes" id="UP000594030"/>
    </source>
</evidence>
<sequence>METLIATNEFQTPITDELKNSLTPEVWEQFLDIYSSIPYIKWLMSPERPYAKDLPRDSYGRIIVDLCKPHILTDMDYFRPMALHYKKYGCFTNLLPNPNPQSDFGKLLSREIDRCFNGLVRPEDGEWIPGEMYFYLNYFPMVQTKIRKGSKIGDRVVDFPEVWEGIYLRFHYLYQARNGGMYDNFHGGKHAVEIAARGKGKSYSIASILCKMFLLGETYTVCEKVSCIVAASQKEFLIKDGTLNKFVDGIDFCNTYTQFPRGRIKNSLSDMQWTAGYIDRETGIPKGSQNEVLGLAVKDDVNKSRGKRAIRLFYEEFGAFNKFLDVWQTSLPNVQEGNIAFGMAYAIGTGGSEGSEFTGALEMINYPDGYNVYSLPNIYDKGNAIAKRTIYFFPSYMNAKGFYNKDGVSDVVGAIIEELQVRYKLKYNSSDPLQLTRRKAEYAFTIIDAIMRRDSNIFPSDMLNDRILELDQNPKSLDDMWVGRLIQTREGKVEFTPDADIKPILDYPHKDNKIEGAIHINKMPVKGSDGKVPWGRYISGADVYDDDVSDTMSLGSIYVLDLFTDELVCEYTGRPMFADDFYETCRRICLFYNAELLYENNKKGLFTYFAKTNSLYLLSEVPEFLKDKEIVKGNFFGNKARGVNATQPVQTYGRKCIRDWLLKPFKIITKVTVDNHEEEVEVTINNINRCYYRALMKELSMWNPDSNFDRYDALLMLMLLREQKLMLCGNQSPSEVISMDQSDYLGNDEFFLRNYDYKFGKIPLKDN</sequence>
<dbReference type="RefSeq" id="YP_010111116.1">
    <property type="nucleotide sequence ID" value="NC_055878.1"/>
</dbReference>
<name>A0A7M1RX74_9CAUD</name>
<dbReference type="GeneID" id="65129450"/>
<reference evidence="1 2" key="1">
    <citation type="submission" date="2020-07" db="EMBL/GenBank/DDBJ databases">
        <title>Taxonomic proposal: Crassvirales, a new order of highly abundant and diverse bacterial viruses.</title>
        <authorList>
            <person name="Shkoporov A.N."/>
            <person name="Stockdale S.R."/>
            <person name="Guerin E."/>
            <person name="Ross R.P."/>
            <person name="Hill C."/>
        </authorList>
    </citation>
    <scope>NUCLEOTIDE SEQUENCE [LARGE SCALE GENOMIC DNA]</scope>
</reference>
<protein>
    <submittedName>
        <fullName evidence="1">Terminase</fullName>
    </submittedName>
</protein>